<gene>
    <name evidence="1" type="ORF">J5Y06_04995</name>
</gene>
<proteinExistence type="predicted"/>
<protein>
    <submittedName>
        <fullName evidence="1">DUF2158 domain-containing protein</fullName>
    </submittedName>
</protein>
<comment type="caution">
    <text evidence="1">The sequence shown here is derived from an EMBL/GenBank/DDBJ whole genome shotgun (WGS) entry which is preliminary data.</text>
</comment>
<dbReference type="AlphaFoldDB" id="A0A8J7R0U4"/>
<name>A0A8J7R0U4_9HYPH</name>
<evidence type="ECO:0000313" key="1">
    <source>
        <dbReference type="EMBL" id="MBP0438001.1"/>
    </source>
</evidence>
<accession>A0A8J7R0U4</accession>
<dbReference type="Proteomes" id="UP000666240">
    <property type="component" value="Unassembled WGS sequence"/>
</dbReference>
<dbReference type="EMBL" id="JAGIYY010000001">
    <property type="protein sequence ID" value="MBP0438001.1"/>
    <property type="molecule type" value="Genomic_DNA"/>
</dbReference>
<sequence length="61" mass="6652">MELAPGDVVQLKSGGPRMTIEKVEGAQAVCAWMDRIAHNNLGSYQPQRHTFASAALIKVEE</sequence>
<evidence type="ECO:0000313" key="2">
    <source>
        <dbReference type="Proteomes" id="UP000666240"/>
    </source>
</evidence>
<dbReference type="InterPro" id="IPR019226">
    <property type="entry name" value="DUF2158"/>
</dbReference>
<reference evidence="1" key="1">
    <citation type="submission" date="2021-03" db="EMBL/GenBank/DDBJ databases">
        <title>Genome sequencing and assembly of Tianweitania sediminis.</title>
        <authorList>
            <person name="Chhetri G."/>
        </authorList>
    </citation>
    <scope>NUCLEOTIDE SEQUENCE</scope>
    <source>
        <strain evidence="1">Z8</strain>
    </source>
</reference>
<dbReference type="RefSeq" id="WP_209333944.1">
    <property type="nucleotide sequence ID" value="NZ_JAGIYY010000001.1"/>
</dbReference>
<keyword evidence="2" id="KW-1185">Reference proteome</keyword>
<organism evidence="1 2">
    <name type="scientific">Tianweitania sediminis</name>
    <dbReference type="NCBI Taxonomy" id="1502156"/>
    <lineage>
        <taxon>Bacteria</taxon>
        <taxon>Pseudomonadati</taxon>
        <taxon>Pseudomonadota</taxon>
        <taxon>Alphaproteobacteria</taxon>
        <taxon>Hyphomicrobiales</taxon>
        <taxon>Phyllobacteriaceae</taxon>
        <taxon>Tianweitania</taxon>
    </lineage>
</organism>
<dbReference type="Pfam" id="PF09926">
    <property type="entry name" value="DUF2158"/>
    <property type="match status" value="1"/>
</dbReference>